<dbReference type="InterPro" id="IPR029071">
    <property type="entry name" value="Ubiquitin-like_domsf"/>
</dbReference>
<keyword evidence="16" id="KW-1185">Reference proteome</keyword>
<dbReference type="SUPFAM" id="SSF52540">
    <property type="entry name" value="P-loop containing nucleoside triphosphate hydrolases"/>
    <property type="match status" value="1"/>
</dbReference>
<accession>A0A813XXU8</accession>
<keyword evidence="6 8" id="KW-0009">Actin-binding</keyword>
<evidence type="ECO:0000256" key="4">
    <source>
        <dbReference type="ARBA" id="ARBA00022490"/>
    </source>
</evidence>
<dbReference type="SMART" id="SM00295">
    <property type="entry name" value="B41"/>
    <property type="match status" value="2"/>
</dbReference>
<dbReference type="Gene3D" id="1.20.80.10">
    <property type="match status" value="2"/>
</dbReference>
<dbReference type="InterPro" id="IPR019749">
    <property type="entry name" value="Band_41_domain"/>
</dbReference>
<dbReference type="PANTHER" id="PTHR22692:SF33">
    <property type="entry name" value="MYOSIN"/>
    <property type="match status" value="1"/>
</dbReference>
<dbReference type="GO" id="GO:0003774">
    <property type="term" value="F:cytoskeletal motor activity"/>
    <property type="evidence" value="ECO:0007669"/>
    <property type="project" value="InterPro"/>
</dbReference>
<evidence type="ECO:0000256" key="5">
    <source>
        <dbReference type="ARBA" id="ARBA00022737"/>
    </source>
</evidence>
<keyword evidence="5" id="KW-0677">Repeat</keyword>
<dbReference type="InterPro" id="IPR000857">
    <property type="entry name" value="MyTH4_dom"/>
</dbReference>
<dbReference type="Gene3D" id="1.25.40.530">
    <property type="entry name" value="MyTH4 domain"/>
    <property type="match status" value="2"/>
</dbReference>
<evidence type="ECO:0000313" key="16">
    <source>
        <dbReference type="Proteomes" id="UP000663829"/>
    </source>
</evidence>
<dbReference type="InterPro" id="IPR041793">
    <property type="entry name" value="MyoVII_FERM_C1"/>
</dbReference>
<dbReference type="InterPro" id="IPR001452">
    <property type="entry name" value="SH3_domain"/>
</dbReference>
<keyword evidence="3 7" id="KW-0728">SH3 domain</keyword>
<gene>
    <name evidence="14" type="ORF">GPM918_LOCUS7288</name>
    <name evidence="15" type="ORF">SRO942_LOCUS7288</name>
</gene>
<dbReference type="Proteomes" id="UP000663829">
    <property type="component" value="Unassembled WGS sequence"/>
</dbReference>
<feature type="domain" description="MyTH4" evidence="12">
    <location>
        <begin position="1119"/>
        <end position="1274"/>
    </location>
</feature>
<dbReference type="InterPro" id="IPR000299">
    <property type="entry name" value="FERM_domain"/>
</dbReference>
<dbReference type="PANTHER" id="PTHR22692">
    <property type="entry name" value="MYOSIN VII, XV"/>
    <property type="match status" value="1"/>
</dbReference>
<dbReference type="Pfam" id="PF21998">
    <property type="entry name" value="FERM_C1_MyoVII"/>
    <property type="match status" value="1"/>
</dbReference>
<evidence type="ECO:0000259" key="10">
    <source>
        <dbReference type="PROSITE" id="PS50002"/>
    </source>
</evidence>
<evidence type="ECO:0000256" key="9">
    <source>
        <dbReference type="SAM" id="Coils"/>
    </source>
</evidence>
<sequence length="1554" mass="181944">MISTLVSLIIHSQGTDETLYNKLTQHHGKNKHYISSAKQGGKQLMFGVKHFAEPVLYDCTNFLEKNRDTFSNDLKLILSNSENRLIKTIFPIESLNFVCFVTLNFDRERVVQQLRYSGMMDTINIRKLGYPIRHNFNEFVHRYAAIASSIEKMHKRSEARGNQSDPRAIAAKICEIVLTGQDYQIGRTKMFLKLIDILVDIFTKMRHGFQRLQAVYNMQHIDVKMKLYHETLPKIQTLCKGTLARRHVKFRPQAIQILQEKGLQYLAWRNVRRQQIRALEMEQLETFRYKEEQRLTLELGPEKAKQATEEKYQELLANLEEEIREQERQDIANVREKRAGRNRVDDNDDVEFSTKEERLLKRETDPFESDAKRYGFEKFTVKYFQHGNTASFSDKEIAKSLLNLNSPVDQQAAEAIFEVIMRFMGDKDDVEPPKSTTNDDKELKRRDSQYEILISVLYPLIAHQLEIKLEEEDDPHERKKKRNIRAKAIDRIRAMKKKSVYFEERLKKDNPFREDRYLTSLEKVQMISVLGIIRPQLRDEIFCQLCKQLTNHPVKRDKKSKNLDKMEQQQHSYMRGWFLLTLCLSTFPASSNLVPFLRNFVLNGPSNIAEFCEFALKRTYRNGSRNEPLSMEEIEGLRKAQPMKIKARIIHGTMQKYVYSDPATTAEEACTELARQLSIKATFGWSLYAQYKTANYSLGFNNDHVFDVLSRIEMNQIETKGDVEKPVDIQYVFCKQIFAPWENLDDDPVAIDYIYEQIINGIRANIYTYEPVSDEGEFSLLIVQHYYIIHGKDIEPDKMKQIVRDITPPPFVLSDSNQKIQLVLTEKQIDIIVQKAIQKDGEFKRSVKRLKQKFKSREQIRREIKKELITYAQRKWPITFSRVFEISTLSGPLIDEVQTAGLSIGKDMIHFFSKETQISVGEIRYPEITAIRKDHDHVLNYYHYTLETVYGDFTFALPMGADLETLLKLIHTNLKDRSRMAIAQKDYKPAKRGAGKLELLRGDIVLLNGESRKNFESGFLTGVNDRTNREGEFPADIVYIIPCIDKPETKVLRGLVLRIIKRAHNISNDIEQQQHYNIHTLKDYAEKFFQYISNPLNRDLIDNNFLYFYRSTKMTVWQYERDDIKEGLLRNLEKKPELQEKAVQMFQAVQQYARMSPQDRKNIQQSDIDSIFDVAFEKAVRIKTFKMLKEELYCQLIKQLTYCPDIKIETRIWELLWLLTGCLVPDKVLLQHVQLFLRSSSNLAALECYNRIQKILKQGERICPPHIIECKAQINCTKIRQYIHFPNGREQDFIVESTTKADELVSNICKELKIHSSNGLSLFLEFGKKKFCGHDKKNLDYKIHFKRKLWINIVPNEDRQADSIVHFYQEKEKYILGLHKCTMDEAVNLAALLGKAEKAKGTPENNLAYFVPNFLIKSAPQSEWAKKIYNASNQIRDLTDEEAKIKFLKHVSTWPIYGTKFYEIKNKSEFDFPEDIFICINQNGISIMNAVTKYVAKYVYFNINHSSNAISFLLEVHVGRQTKKYVFDTDMGDIIEDLIDDYLDATKQDKQNDY</sequence>
<dbReference type="PROSITE" id="PS50057">
    <property type="entry name" value="FERM_3"/>
    <property type="match status" value="1"/>
</dbReference>
<name>A0A813XXU8_9BILA</name>
<dbReference type="InterPro" id="IPR036028">
    <property type="entry name" value="SH3-like_dom_sf"/>
</dbReference>
<dbReference type="Gene3D" id="3.10.20.90">
    <property type="entry name" value="Phosphatidylinositol 3-kinase Catalytic Subunit, Chain A, domain 1"/>
    <property type="match status" value="2"/>
</dbReference>
<dbReference type="EMBL" id="CAJNOQ010001181">
    <property type="protein sequence ID" value="CAF0874743.1"/>
    <property type="molecule type" value="Genomic_DNA"/>
</dbReference>
<comment type="similarity">
    <text evidence="2 8">Belongs to the TRAFAC class myosin-kinesin ATPase superfamily. Myosin family.</text>
</comment>
<dbReference type="PROSITE" id="PS50096">
    <property type="entry name" value="IQ"/>
    <property type="match status" value="1"/>
</dbReference>
<dbReference type="PROSITE" id="PS51456">
    <property type="entry name" value="MYOSIN_MOTOR"/>
    <property type="match status" value="2"/>
</dbReference>
<dbReference type="GO" id="GO:0005737">
    <property type="term" value="C:cytoplasm"/>
    <property type="evidence" value="ECO:0007669"/>
    <property type="project" value="UniProtKB-SubCell"/>
</dbReference>
<feature type="domain" description="MyTH4" evidence="12">
    <location>
        <begin position="392"/>
        <end position="638"/>
    </location>
</feature>
<dbReference type="Gene3D" id="2.30.30.40">
    <property type="entry name" value="SH3 Domains"/>
    <property type="match status" value="1"/>
</dbReference>
<dbReference type="SMART" id="SM00139">
    <property type="entry name" value="MyTH4"/>
    <property type="match status" value="2"/>
</dbReference>
<dbReference type="Gene3D" id="2.30.29.30">
    <property type="entry name" value="Pleckstrin-homology domain (PH domain)/Phosphotyrosine-binding domain (PTB)"/>
    <property type="match status" value="2"/>
</dbReference>
<comment type="subcellular location">
    <subcellularLocation>
        <location evidence="1">Cytoplasm</location>
    </subcellularLocation>
</comment>
<dbReference type="Gene3D" id="1.20.58.530">
    <property type="match status" value="1"/>
</dbReference>
<feature type="domain" description="FERM" evidence="11">
    <location>
        <begin position="1279"/>
        <end position="1554"/>
    </location>
</feature>
<dbReference type="InterPro" id="IPR011993">
    <property type="entry name" value="PH-like_dom_sf"/>
</dbReference>
<dbReference type="GO" id="GO:0005524">
    <property type="term" value="F:ATP binding"/>
    <property type="evidence" value="ECO:0007669"/>
    <property type="project" value="InterPro"/>
</dbReference>
<evidence type="ECO:0000256" key="8">
    <source>
        <dbReference type="PROSITE-ProRule" id="PRU00782"/>
    </source>
</evidence>
<dbReference type="SMART" id="SM00242">
    <property type="entry name" value="MYSc"/>
    <property type="match status" value="1"/>
</dbReference>
<keyword evidence="9" id="KW-0175">Coiled coil</keyword>
<evidence type="ECO:0000259" key="13">
    <source>
        <dbReference type="PROSITE" id="PS51456"/>
    </source>
</evidence>
<organism evidence="14 16">
    <name type="scientific">Didymodactylos carnosus</name>
    <dbReference type="NCBI Taxonomy" id="1234261"/>
    <lineage>
        <taxon>Eukaryota</taxon>
        <taxon>Metazoa</taxon>
        <taxon>Spiralia</taxon>
        <taxon>Gnathifera</taxon>
        <taxon>Rotifera</taxon>
        <taxon>Eurotatoria</taxon>
        <taxon>Bdelloidea</taxon>
        <taxon>Philodinida</taxon>
        <taxon>Philodinidae</taxon>
        <taxon>Didymodactylos</taxon>
    </lineage>
</organism>
<proteinExistence type="inferred from homology"/>
<dbReference type="InterPro" id="IPR051567">
    <property type="entry name" value="Unconventional_Myosin_ATPase"/>
</dbReference>
<dbReference type="Pfam" id="PF00784">
    <property type="entry name" value="MyTH4"/>
    <property type="match status" value="2"/>
</dbReference>
<evidence type="ECO:0000256" key="6">
    <source>
        <dbReference type="ARBA" id="ARBA00023203"/>
    </source>
</evidence>
<dbReference type="SUPFAM" id="SSF54236">
    <property type="entry name" value="Ubiquitin-like"/>
    <property type="match status" value="2"/>
</dbReference>
<feature type="domain" description="Myosin motor" evidence="13">
    <location>
        <begin position="1"/>
        <end position="91"/>
    </location>
</feature>
<evidence type="ECO:0000259" key="12">
    <source>
        <dbReference type="PROSITE" id="PS51016"/>
    </source>
</evidence>
<evidence type="ECO:0000313" key="15">
    <source>
        <dbReference type="EMBL" id="CAF3661723.1"/>
    </source>
</evidence>
<dbReference type="InterPro" id="IPR001609">
    <property type="entry name" value="Myosin_head_motor_dom-like"/>
</dbReference>
<dbReference type="Gene3D" id="1.20.5.4820">
    <property type="match status" value="1"/>
</dbReference>
<dbReference type="SUPFAM" id="SSF47031">
    <property type="entry name" value="Second domain of FERM"/>
    <property type="match status" value="1"/>
</dbReference>
<dbReference type="Proteomes" id="UP000681722">
    <property type="component" value="Unassembled WGS sequence"/>
</dbReference>
<dbReference type="Pfam" id="PF00373">
    <property type="entry name" value="FERM_M"/>
    <property type="match status" value="1"/>
</dbReference>
<evidence type="ECO:0000256" key="1">
    <source>
        <dbReference type="ARBA" id="ARBA00004496"/>
    </source>
</evidence>
<evidence type="ECO:0000256" key="3">
    <source>
        <dbReference type="ARBA" id="ARBA00022443"/>
    </source>
</evidence>
<feature type="coiled-coil region" evidence="9">
    <location>
        <begin position="302"/>
        <end position="337"/>
    </location>
</feature>
<keyword evidence="8" id="KW-0505">Motor protein</keyword>
<dbReference type="GO" id="GO:0016459">
    <property type="term" value="C:myosin complex"/>
    <property type="evidence" value="ECO:0007669"/>
    <property type="project" value="UniProtKB-KW"/>
</dbReference>
<evidence type="ECO:0000259" key="11">
    <source>
        <dbReference type="PROSITE" id="PS50057"/>
    </source>
</evidence>
<reference evidence="14" key="1">
    <citation type="submission" date="2021-02" db="EMBL/GenBank/DDBJ databases">
        <authorList>
            <person name="Nowell W R."/>
        </authorList>
    </citation>
    <scope>NUCLEOTIDE SEQUENCE</scope>
</reference>
<dbReference type="InterPro" id="IPR038185">
    <property type="entry name" value="MyTH4_dom_sf"/>
</dbReference>
<protein>
    <submittedName>
        <fullName evidence="14">Uncharacterized protein</fullName>
    </submittedName>
</protein>
<dbReference type="InterPro" id="IPR035963">
    <property type="entry name" value="FERM_2"/>
</dbReference>
<dbReference type="InterPro" id="IPR027417">
    <property type="entry name" value="P-loop_NTPase"/>
</dbReference>
<dbReference type="Pfam" id="PF00063">
    <property type="entry name" value="Myosin_head"/>
    <property type="match status" value="2"/>
</dbReference>
<dbReference type="EMBL" id="CAJOBC010001181">
    <property type="protein sequence ID" value="CAF3661723.1"/>
    <property type="molecule type" value="Genomic_DNA"/>
</dbReference>
<dbReference type="SUPFAM" id="SSF50044">
    <property type="entry name" value="SH3-domain"/>
    <property type="match status" value="1"/>
</dbReference>
<evidence type="ECO:0000256" key="7">
    <source>
        <dbReference type="PROSITE-ProRule" id="PRU00192"/>
    </source>
</evidence>
<comment type="caution">
    <text evidence="14">The sequence shown here is derived from an EMBL/GenBank/DDBJ whole genome shotgun (WGS) entry which is preliminary data.</text>
</comment>
<feature type="domain" description="SH3" evidence="10">
    <location>
        <begin position="976"/>
        <end position="1043"/>
    </location>
</feature>
<dbReference type="Pfam" id="PF21989">
    <property type="entry name" value="RA_2"/>
    <property type="match status" value="1"/>
</dbReference>
<dbReference type="InterPro" id="IPR014352">
    <property type="entry name" value="FERM/acyl-CoA-bd_prot_sf"/>
</dbReference>
<dbReference type="InterPro" id="IPR019748">
    <property type="entry name" value="FERM_central"/>
</dbReference>
<evidence type="ECO:0000313" key="14">
    <source>
        <dbReference type="EMBL" id="CAF0874743.1"/>
    </source>
</evidence>
<dbReference type="CDD" id="cd14473">
    <property type="entry name" value="FERM_B-lobe"/>
    <property type="match status" value="1"/>
</dbReference>
<comment type="caution">
    <text evidence="8">Lacks conserved residue(s) required for the propagation of feature annotation.</text>
</comment>
<dbReference type="SMART" id="SM00326">
    <property type="entry name" value="SH3"/>
    <property type="match status" value="1"/>
</dbReference>
<dbReference type="PROSITE" id="PS50002">
    <property type="entry name" value="SH3"/>
    <property type="match status" value="1"/>
</dbReference>
<feature type="domain" description="Myosin motor" evidence="13">
    <location>
        <begin position="103"/>
        <end position="207"/>
    </location>
</feature>
<keyword evidence="8" id="KW-0518">Myosin</keyword>
<dbReference type="OrthoDB" id="6108017at2759"/>
<dbReference type="GO" id="GO:0003779">
    <property type="term" value="F:actin binding"/>
    <property type="evidence" value="ECO:0007669"/>
    <property type="project" value="UniProtKB-KW"/>
</dbReference>
<evidence type="ECO:0000256" key="2">
    <source>
        <dbReference type="ARBA" id="ARBA00008314"/>
    </source>
</evidence>
<keyword evidence="4" id="KW-0963">Cytoplasm</keyword>
<dbReference type="PROSITE" id="PS51016">
    <property type="entry name" value="MYTH4"/>
    <property type="match status" value="2"/>
</dbReference>